<dbReference type="OrthoDB" id="1664991at2"/>
<accession>F5RN04</accession>
<dbReference type="HOGENOM" id="CLU_920993_0_0_9"/>
<reference evidence="1 2" key="1">
    <citation type="submission" date="2011-04" db="EMBL/GenBank/DDBJ databases">
        <authorList>
            <person name="Muzny D."/>
            <person name="Qin X."/>
            <person name="Deng J."/>
            <person name="Jiang H."/>
            <person name="Liu Y."/>
            <person name="Qu J."/>
            <person name="Song X.-Z."/>
            <person name="Zhang L."/>
            <person name="Thornton R."/>
            <person name="Coyle M."/>
            <person name="Francisco L."/>
            <person name="Jackson L."/>
            <person name="Javaid M."/>
            <person name="Korchina V."/>
            <person name="Kovar C."/>
            <person name="Mata R."/>
            <person name="Mathew T."/>
            <person name="Ngo R."/>
            <person name="Nguyen L."/>
            <person name="Nguyen N."/>
            <person name="Okwuonu G."/>
            <person name="Ongeri F."/>
            <person name="Pham C."/>
            <person name="Simmons D."/>
            <person name="Wilczek-Boney K."/>
            <person name="Hale W."/>
            <person name="Jakkamsetti A."/>
            <person name="Pham P."/>
            <person name="Ruth R."/>
            <person name="San Lucas F."/>
            <person name="Warren J."/>
            <person name="Zhang J."/>
            <person name="Zhao Z."/>
            <person name="Zhou C."/>
            <person name="Zhu D."/>
            <person name="Lee S."/>
            <person name="Bess C."/>
            <person name="Blankenburg K."/>
            <person name="Forbes L."/>
            <person name="Fu Q."/>
            <person name="Gubbala S."/>
            <person name="Hirani K."/>
            <person name="Jayaseelan J.C."/>
            <person name="Lara F."/>
            <person name="Munidasa M."/>
            <person name="Palculict T."/>
            <person name="Patil S."/>
            <person name="Pu L.-L."/>
            <person name="Saada N."/>
            <person name="Tang L."/>
            <person name="Weissenberger G."/>
            <person name="Zhu Y."/>
            <person name="Hemphill L."/>
            <person name="Shang Y."/>
            <person name="Youmans B."/>
            <person name="Ayvaz T."/>
            <person name="Ross M."/>
            <person name="Santibanez J."/>
            <person name="Aqrawi P."/>
            <person name="Gross S."/>
            <person name="Joshi V."/>
            <person name="Fowler G."/>
            <person name="Nazareth L."/>
            <person name="Reid J."/>
            <person name="Worley K."/>
            <person name="Petrosino J."/>
            <person name="Highlander S."/>
            <person name="Gibbs R."/>
        </authorList>
    </citation>
    <scope>NUCLEOTIDE SEQUENCE [LARGE SCALE GENOMIC DNA]</scope>
    <source>
        <strain evidence="1 2">DSM 2778</strain>
    </source>
</reference>
<dbReference type="Proteomes" id="UP000004067">
    <property type="component" value="Unassembled WGS sequence"/>
</dbReference>
<proteinExistence type="predicted"/>
<dbReference type="EMBL" id="AFHQ01000037">
    <property type="protein sequence ID" value="EGK59327.1"/>
    <property type="molecule type" value="Genomic_DNA"/>
</dbReference>
<dbReference type="AlphaFoldDB" id="F5RN04"/>
<keyword evidence="2" id="KW-1185">Reference proteome</keyword>
<comment type="caution">
    <text evidence="1">The sequence shown here is derived from an EMBL/GenBank/DDBJ whole genome shotgun (WGS) entry which is preliminary data.</text>
</comment>
<name>F5RN04_9FIRM</name>
<evidence type="ECO:0000313" key="2">
    <source>
        <dbReference type="Proteomes" id="UP000004067"/>
    </source>
</evidence>
<sequence>MAFKYINPGYAELLSVRGGTTVTGEQYSKTGVSFWQPTYYKGLNLSEVPSELYGKFDMYIKNSENADRARFSIAIGDYKIMEAETFWSKWKIRGNNNNNTLAAGEEVRVKVISTVWFHIKPGQNNDGLFHAVIDEREVCNKSDAYVGYLTNSDAKTISILSGTDEILISNLILSDEAISPREQVVMLPVQATQTNMTDCGDGSYEATAANQELLQTVDVAALSAQYGADSRVTGISLIGNPAYRTAEGLCALTALEKSGGNVTEYGRHIVEQNPNSTVMDTRTVSMRIAELTGRQFGWRAGT</sequence>
<dbReference type="eggNOG" id="ENOG5033QBN">
    <property type="taxonomic scope" value="Bacteria"/>
</dbReference>
<organism evidence="1 2">
    <name type="scientific">Centipeda periodontii DSM 2778</name>
    <dbReference type="NCBI Taxonomy" id="888060"/>
    <lineage>
        <taxon>Bacteria</taxon>
        <taxon>Bacillati</taxon>
        <taxon>Bacillota</taxon>
        <taxon>Negativicutes</taxon>
        <taxon>Selenomonadales</taxon>
        <taxon>Selenomonadaceae</taxon>
        <taxon>Centipeda</taxon>
    </lineage>
</organism>
<gene>
    <name evidence="1" type="ORF">HMPREF9081_1640</name>
</gene>
<evidence type="ECO:0000313" key="1">
    <source>
        <dbReference type="EMBL" id="EGK59327.1"/>
    </source>
</evidence>
<protein>
    <submittedName>
        <fullName evidence="1">Uncharacterized protein</fullName>
    </submittedName>
</protein>
<dbReference type="RefSeq" id="WP_006306628.1">
    <property type="nucleotide sequence ID" value="NZ_GL892076.1"/>
</dbReference>
<dbReference type="STRING" id="888060.HMPREF9081_1640"/>